<dbReference type="Pfam" id="PF02954">
    <property type="entry name" value="HTH_8"/>
    <property type="match status" value="1"/>
</dbReference>
<dbReference type="NCBIfam" id="NF001659">
    <property type="entry name" value="PRK00430.1"/>
    <property type="match status" value="1"/>
</dbReference>
<proteinExistence type="inferred from homology"/>
<dbReference type="GO" id="GO:0043565">
    <property type="term" value="F:sequence-specific DNA binding"/>
    <property type="evidence" value="ECO:0007669"/>
    <property type="project" value="InterPro"/>
</dbReference>
<dbReference type="InterPro" id="IPR005412">
    <property type="entry name" value="Fis_DNA-bd"/>
</dbReference>
<dbReference type="GO" id="GO:0006355">
    <property type="term" value="P:regulation of DNA-templated transcription"/>
    <property type="evidence" value="ECO:0007669"/>
    <property type="project" value="InterPro"/>
</dbReference>
<evidence type="ECO:0000313" key="6">
    <source>
        <dbReference type="EMBL" id="VAW50556.1"/>
    </source>
</evidence>
<protein>
    <recommendedName>
        <fullName evidence="3">Putative Fis-like DNA-binding protein</fullName>
    </recommendedName>
</protein>
<evidence type="ECO:0000256" key="2">
    <source>
        <dbReference type="ARBA" id="ARBA00023125"/>
    </source>
</evidence>
<dbReference type="SUPFAM" id="SSF46689">
    <property type="entry name" value="Homeodomain-like"/>
    <property type="match status" value="1"/>
</dbReference>
<keyword evidence="2 6" id="KW-0238">DNA-binding</keyword>
<dbReference type="InterPro" id="IPR050207">
    <property type="entry name" value="Trans_regulatory_Fis"/>
</dbReference>
<dbReference type="PRINTS" id="PR01590">
    <property type="entry name" value="HTHFIS"/>
</dbReference>
<dbReference type="AlphaFoldDB" id="A0A3B0X1P4"/>
<gene>
    <name evidence="6" type="ORF">MNBD_GAMMA06-99</name>
</gene>
<evidence type="ECO:0000259" key="5">
    <source>
        <dbReference type="Pfam" id="PF02954"/>
    </source>
</evidence>
<sequence>MNEQDFQQRTADISQADKTPSQEISQLSHAVKHSIRRYLFELEGTQPNNMYELVLKQIEQPLFEAILDHTKGNQSRAAELLGLNRGTLRKKLRSYDLHK</sequence>
<reference evidence="6" key="1">
    <citation type="submission" date="2018-06" db="EMBL/GenBank/DDBJ databases">
        <authorList>
            <person name="Zhirakovskaya E."/>
        </authorList>
    </citation>
    <scope>NUCLEOTIDE SEQUENCE</scope>
</reference>
<feature type="region of interest" description="Disordered" evidence="4">
    <location>
        <begin position="1"/>
        <end position="27"/>
    </location>
</feature>
<dbReference type="InterPro" id="IPR002197">
    <property type="entry name" value="HTH_Fis"/>
</dbReference>
<dbReference type="Gene3D" id="1.10.10.60">
    <property type="entry name" value="Homeodomain-like"/>
    <property type="match status" value="1"/>
</dbReference>
<organism evidence="6">
    <name type="scientific">hydrothermal vent metagenome</name>
    <dbReference type="NCBI Taxonomy" id="652676"/>
    <lineage>
        <taxon>unclassified sequences</taxon>
        <taxon>metagenomes</taxon>
        <taxon>ecological metagenomes</taxon>
    </lineage>
</organism>
<dbReference type="PRINTS" id="PR01591">
    <property type="entry name" value="DNABINDNGFIS"/>
</dbReference>
<accession>A0A3B0X1P4</accession>
<dbReference type="PIRSF" id="PIRSF002097">
    <property type="entry name" value="DNA-binding_Fis"/>
    <property type="match status" value="1"/>
</dbReference>
<evidence type="ECO:0000256" key="3">
    <source>
        <dbReference type="ARBA" id="ARBA00029540"/>
    </source>
</evidence>
<dbReference type="PANTHER" id="PTHR47918">
    <property type="entry name" value="DNA-BINDING PROTEIN FIS"/>
    <property type="match status" value="1"/>
</dbReference>
<name>A0A3B0X1P4_9ZZZZ</name>
<dbReference type="InterPro" id="IPR009057">
    <property type="entry name" value="Homeodomain-like_sf"/>
</dbReference>
<evidence type="ECO:0000256" key="4">
    <source>
        <dbReference type="SAM" id="MobiDB-lite"/>
    </source>
</evidence>
<dbReference type="EMBL" id="UOFD01000016">
    <property type="protein sequence ID" value="VAW50556.1"/>
    <property type="molecule type" value="Genomic_DNA"/>
</dbReference>
<feature type="domain" description="DNA binding HTH" evidence="5">
    <location>
        <begin position="55"/>
        <end position="95"/>
    </location>
</feature>
<comment type="similarity">
    <text evidence="1">Belongs to the transcriptional regulatory Fis family.</text>
</comment>
<evidence type="ECO:0000256" key="1">
    <source>
        <dbReference type="ARBA" id="ARBA00008559"/>
    </source>
</evidence>
<dbReference type="PANTHER" id="PTHR47918:SF1">
    <property type="entry name" value="DNA-BINDING PROTEIN FIS"/>
    <property type="match status" value="1"/>
</dbReference>